<evidence type="ECO:0000313" key="2">
    <source>
        <dbReference type="EMBL" id="WVZ49058.1"/>
    </source>
</evidence>
<dbReference type="InterPro" id="IPR043502">
    <property type="entry name" value="DNA/RNA_pol_sf"/>
</dbReference>
<dbReference type="InterPro" id="IPR056924">
    <property type="entry name" value="SH3_Tf2-1"/>
</dbReference>
<accession>A0AAQ3SCD5</accession>
<dbReference type="Proteomes" id="UP001341281">
    <property type="component" value="Chromosome 01"/>
</dbReference>
<dbReference type="SUPFAM" id="SSF56672">
    <property type="entry name" value="DNA/RNA polymerases"/>
    <property type="match status" value="1"/>
</dbReference>
<dbReference type="EMBL" id="CP144745">
    <property type="protein sequence ID" value="WVZ49058.1"/>
    <property type="molecule type" value="Genomic_DNA"/>
</dbReference>
<reference evidence="2 3" key="1">
    <citation type="submission" date="2024-02" db="EMBL/GenBank/DDBJ databases">
        <title>High-quality chromosome-scale genome assembly of Pensacola bahiagrass (Paspalum notatum Flugge var. saurae).</title>
        <authorList>
            <person name="Vega J.M."/>
            <person name="Podio M."/>
            <person name="Orjuela J."/>
            <person name="Siena L.A."/>
            <person name="Pessino S.C."/>
            <person name="Combes M.C."/>
            <person name="Mariac C."/>
            <person name="Albertini E."/>
            <person name="Pupilli F."/>
            <person name="Ortiz J.P.A."/>
            <person name="Leblanc O."/>
        </authorList>
    </citation>
    <scope>NUCLEOTIDE SEQUENCE [LARGE SCALE GENOMIC DNA]</scope>
    <source>
        <strain evidence="2">R1</strain>
        <tissue evidence="2">Leaf</tissue>
    </source>
</reference>
<dbReference type="PANTHER" id="PTHR46148:SF57">
    <property type="entry name" value="OS12G0499874 PROTEIN"/>
    <property type="match status" value="1"/>
</dbReference>
<feature type="domain" description="Tf2-1-like SH3-like" evidence="1">
    <location>
        <begin position="60"/>
        <end position="123"/>
    </location>
</feature>
<dbReference type="PANTHER" id="PTHR46148">
    <property type="entry name" value="CHROMO DOMAIN-CONTAINING PROTEIN"/>
    <property type="match status" value="1"/>
</dbReference>
<organism evidence="2 3">
    <name type="scientific">Paspalum notatum var. saurae</name>
    <dbReference type="NCBI Taxonomy" id="547442"/>
    <lineage>
        <taxon>Eukaryota</taxon>
        <taxon>Viridiplantae</taxon>
        <taxon>Streptophyta</taxon>
        <taxon>Embryophyta</taxon>
        <taxon>Tracheophyta</taxon>
        <taxon>Spermatophyta</taxon>
        <taxon>Magnoliopsida</taxon>
        <taxon>Liliopsida</taxon>
        <taxon>Poales</taxon>
        <taxon>Poaceae</taxon>
        <taxon>PACMAD clade</taxon>
        <taxon>Panicoideae</taxon>
        <taxon>Andropogonodae</taxon>
        <taxon>Paspaleae</taxon>
        <taxon>Paspalinae</taxon>
        <taxon>Paspalum</taxon>
    </lineage>
</organism>
<evidence type="ECO:0000313" key="3">
    <source>
        <dbReference type="Proteomes" id="UP001341281"/>
    </source>
</evidence>
<protein>
    <recommendedName>
        <fullName evidence="1">Tf2-1-like SH3-like domain-containing protein</fullName>
    </recommendedName>
</protein>
<sequence length="138" mass="15961">MTISFSLRRRKKTIFQTLRELYAQLKECAFCLLEVSFLGHVINEKVILVDPSKVSTVVWDHVLLKVSPTKGVVRFGNKGKLSPRYIGPFTIVARIRKLAYRLELPDSMKGVNNVYHVSMLQKYLRDPEHHITLRASKH</sequence>
<evidence type="ECO:0000259" key="1">
    <source>
        <dbReference type="Pfam" id="PF24626"/>
    </source>
</evidence>
<proteinExistence type="predicted"/>
<dbReference type="Pfam" id="PF24626">
    <property type="entry name" value="SH3_Tf2-1"/>
    <property type="match status" value="1"/>
</dbReference>
<name>A0AAQ3SCD5_PASNO</name>
<keyword evidence="3" id="KW-1185">Reference proteome</keyword>
<dbReference type="AlphaFoldDB" id="A0AAQ3SCD5"/>
<gene>
    <name evidence="2" type="ORF">U9M48_000439</name>
</gene>